<reference evidence="3 4" key="1">
    <citation type="submission" date="2020-12" db="EMBL/GenBank/DDBJ databases">
        <title>Metabolic potential, ecology and presence of endohyphal bacteria is reflected in genomic diversity of Mucoromycotina.</title>
        <authorList>
            <person name="Muszewska A."/>
            <person name="Okrasinska A."/>
            <person name="Steczkiewicz K."/>
            <person name="Drgas O."/>
            <person name="Orlowska M."/>
            <person name="Perlinska-Lenart U."/>
            <person name="Aleksandrzak-Piekarczyk T."/>
            <person name="Szatraj K."/>
            <person name="Zielenkiewicz U."/>
            <person name="Pilsyk S."/>
            <person name="Malc E."/>
            <person name="Mieczkowski P."/>
            <person name="Kruszewska J.S."/>
            <person name="Biernat P."/>
            <person name="Pawlowska J."/>
        </authorList>
    </citation>
    <scope>NUCLEOTIDE SEQUENCE [LARGE SCALE GENOMIC DNA]</scope>
    <source>
        <strain evidence="3 4">CBS 142.35</strain>
    </source>
</reference>
<keyword evidence="4" id="KW-1185">Reference proteome</keyword>
<evidence type="ECO:0000256" key="1">
    <source>
        <dbReference type="SAM" id="Coils"/>
    </source>
</evidence>
<protein>
    <recommendedName>
        <fullName evidence="5">Eisosome component PIL1-domain-containing protein</fullName>
    </recommendedName>
</protein>
<keyword evidence="1" id="KW-0175">Coiled coil</keyword>
<gene>
    <name evidence="3" type="ORF">INT45_001026</name>
</gene>
<evidence type="ECO:0000256" key="2">
    <source>
        <dbReference type="SAM" id="MobiDB-lite"/>
    </source>
</evidence>
<feature type="compositionally biased region" description="Low complexity" evidence="2">
    <location>
        <begin position="331"/>
        <end position="340"/>
    </location>
</feature>
<dbReference type="InterPro" id="IPR028245">
    <property type="entry name" value="PIL1/LSP1"/>
</dbReference>
<feature type="region of interest" description="Disordered" evidence="2">
    <location>
        <begin position="235"/>
        <end position="359"/>
    </location>
</feature>
<evidence type="ECO:0008006" key="5">
    <source>
        <dbReference type="Google" id="ProtNLM"/>
    </source>
</evidence>
<dbReference type="GO" id="GO:0006897">
    <property type="term" value="P:endocytosis"/>
    <property type="evidence" value="ECO:0007669"/>
    <property type="project" value="TreeGrafter"/>
</dbReference>
<proteinExistence type="predicted"/>
<comment type="caution">
    <text evidence="3">The sequence shown here is derived from an EMBL/GenBank/DDBJ whole genome shotgun (WGS) entry which is preliminary data.</text>
</comment>
<feature type="compositionally biased region" description="Acidic residues" evidence="2">
    <location>
        <begin position="282"/>
        <end position="293"/>
    </location>
</feature>
<feature type="compositionally biased region" description="Basic and acidic residues" evidence="2">
    <location>
        <begin position="305"/>
        <end position="319"/>
    </location>
</feature>
<dbReference type="Pfam" id="PF13805">
    <property type="entry name" value="Pil1"/>
    <property type="match status" value="1"/>
</dbReference>
<dbReference type="OrthoDB" id="5599269at2759"/>
<evidence type="ECO:0000313" key="3">
    <source>
        <dbReference type="EMBL" id="KAG2226679.1"/>
    </source>
</evidence>
<dbReference type="PANTHER" id="PTHR31962">
    <property type="entry name" value="SPHINGOLIPID LONG CHAIN BASE-RESPONSIVE PROTEIN PIL1"/>
    <property type="match status" value="1"/>
</dbReference>
<dbReference type="AlphaFoldDB" id="A0A8H7SAF5"/>
<accession>A0A8H7SAF5</accession>
<dbReference type="GO" id="GO:0036286">
    <property type="term" value="C:eisosome filament"/>
    <property type="evidence" value="ECO:0007669"/>
    <property type="project" value="TreeGrafter"/>
</dbReference>
<dbReference type="GO" id="GO:0005886">
    <property type="term" value="C:plasma membrane"/>
    <property type="evidence" value="ECO:0007669"/>
    <property type="project" value="TreeGrafter"/>
</dbReference>
<dbReference type="PANTHER" id="PTHR31962:SF1">
    <property type="entry name" value="SPHINGOLIPID LONG CHAIN BASE-RESPONSIVE PROTEIN PIL1"/>
    <property type="match status" value="1"/>
</dbReference>
<dbReference type="Gene3D" id="1.20.1270.60">
    <property type="entry name" value="Arfaptin homology (AH) domain/BAR domain"/>
    <property type="match status" value="1"/>
</dbReference>
<feature type="compositionally biased region" description="Low complexity" evidence="2">
    <location>
        <begin position="427"/>
        <end position="447"/>
    </location>
</feature>
<evidence type="ECO:0000313" key="4">
    <source>
        <dbReference type="Proteomes" id="UP000646827"/>
    </source>
</evidence>
<dbReference type="InterPro" id="IPR027267">
    <property type="entry name" value="AH/BAR_dom_sf"/>
</dbReference>
<name>A0A8H7SAF5_9FUNG</name>
<sequence length="476" mass="53450">MFSFNPFSKTSKYQNVNPDKFLLMYLEEEKQSASQWAKLSDHRRVSANHLKMFGQPLGDDLTDVTSKIGELLIMCSSIMTEFSSNYEQYCETMESIAEKEATLRSGREKKIKLEETIERHEQEHPGGVDKYMQLKEQLAKVEEKLLPAEMDMSNYQRIAMRESMYILLNGINEMASKMDTIATFAKYVVDELDVTPIEPGETRPKYRGADRTATVVKDAKRAVDYWKPDGAKLRRTLTSQHGHNPLVKKLPPPPTFDEQNVQLKDEEDENRVHEETEPTNINDEEEKPEEDDNASFYSIPITSPVEKKPAEEMNHKPDEPSPTSHHQHLRSTSNVSNSSLGVGGFYPPPSPNPALGPGGFSNIYLDQNLYQFYQHYPAPQPYDEMARQHYRPTPSHSPYLGPHQAPYAPVGPGGFVLPGNNPLYHAPTVQPQPKPTTSTSTVSSLPSAGAPEPIPSISSSMQLNEAPKSPKSDTSS</sequence>
<dbReference type="GO" id="GO:0070941">
    <property type="term" value="P:eisosome assembly"/>
    <property type="evidence" value="ECO:0007669"/>
    <property type="project" value="TreeGrafter"/>
</dbReference>
<dbReference type="GO" id="GO:0008289">
    <property type="term" value="F:lipid binding"/>
    <property type="evidence" value="ECO:0007669"/>
    <property type="project" value="TreeGrafter"/>
</dbReference>
<dbReference type="Proteomes" id="UP000646827">
    <property type="component" value="Unassembled WGS sequence"/>
</dbReference>
<feature type="coiled-coil region" evidence="1">
    <location>
        <begin position="96"/>
        <end position="123"/>
    </location>
</feature>
<organism evidence="3 4">
    <name type="scientific">Circinella minor</name>
    <dbReference type="NCBI Taxonomy" id="1195481"/>
    <lineage>
        <taxon>Eukaryota</taxon>
        <taxon>Fungi</taxon>
        <taxon>Fungi incertae sedis</taxon>
        <taxon>Mucoromycota</taxon>
        <taxon>Mucoromycotina</taxon>
        <taxon>Mucoromycetes</taxon>
        <taxon>Mucorales</taxon>
        <taxon>Lichtheimiaceae</taxon>
        <taxon>Circinella</taxon>
    </lineage>
</organism>
<feature type="region of interest" description="Disordered" evidence="2">
    <location>
        <begin position="410"/>
        <end position="476"/>
    </location>
</feature>
<dbReference type="EMBL" id="JAEPRB010000014">
    <property type="protein sequence ID" value="KAG2226679.1"/>
    <property type="molecule type" value="Genomic_DNA"/>
</dbReference>